<organism evidence="1 2">
    <name type="scientific">Araneus ventricosus</name>
    <name type="common">Orbweaver spider</name>
    <name type="synonym">Epeira ventricosa</name>
    <dbReference type="NCBI Taxonomy" id="182803"/>
    <lineage>
        <taxon>Eukaryota</taxon>
        <taxon>Metazoa</taxon>
        <taxon>Ecdysozoa</taxon>
        <taxon>Arthropoda</taxon>
        <taxon>Chelicerata</taxon>
        <taxon>Arachnida</taxon>
        <taxon>Araneae</taxon>
        <taxon>Araneomorphae</taxon>
        <taxon>Entelegynae</taxon>
        <taxon>Araneoidea</taxon>
        <taxon>Araneidae</taxon>
        <taxon>Araneus</taxon>
    </lineage>
</organism>
<name>A0A4Y2SK46_ARAVE</name>
<dbReference type="AlphaFoldDB" id="A0A4Y2SK46"/>
<dbReference type="EMBL" id="BGPR01021880">
    <property type="protein sequence ID" value="GBN87619.1"/>
    <property type="molecule type" value="Genomic_DNA"/>
</dbReference>
<reference evidence="1 2" key="1">
    <citation type="journal article" date="2019" name="Sci. Rep.">
        <title>Orb-weaving spider Araneus ventricosus genome elucidates the spidroin gene catalogue.</title>
        <authorList>
            <person name="Kono N."/>
            <person name="Nakamura H."/>
            <person name="Ohtoshi R."/>
            <person name="Moran D.A.P."/>
            <person name="Shinohara A."/>
            <person name="Yoshida Y."/>
            <person name="Fujiwara M."/>
            <person name="Mori M."/>
            <person name="Tomita M."/>
            <person name="Arakawa K."/>
        </authorList>
    </citation>
    <scope>NUCLEOTIDE SEQUENCE [LARGE SCALE GENOMIC DNA]</scope>
</reference>
<evidence type="ECO:0000313" key="2">
    <source>
        <dbReference type="Proteomes" id="UP000499080"/>
    </source>
</evidence>
<protein>
    <submittedName>
        <fullName evidence="1">Uncharacterized protein</fullName>
    </submittedName>
</protein>
<dbReference type="Proteomes" id="UP000499080">
    <property type="component" value="Unassembled WGS sequence"/>
</dbReference>
<comment type="caution">
    <text evidence="1">The sequence shown here is derived from an EMBL/GenBank/DDBJ whole genome shotgun (WGS) entry which is preliminary data.</text>
</comment>
<accession>A0A4Y2SK46</accession>
<gene>
    <name evidence="1" type="ORF">AVEN_139262_1</name>
</gene>
<proteinExistence type="predicted"/>
<evidence type="ECO:0000313" key="1">
    <source>
        <dbReference type="EMBL" id="GBN87619.1"/>
    </source>
</evidence>
<sequence length="106" mass="12275">MVFRVLVLSGLRARPHTTSYPGQQGAKGNVTKISYSEFGLSVNETSFLFRVFIYSFMELVFIFPIELKENVKKTSALLSCLDLRTETQFKFIRWTDETHRILAFNT</sequence>
<keyword evidence="2" id="KW-1185">Reference proteome</keyword>